<dbReference type="InterPro" id="IPR036814">
    <property type="entry name" value="YqcC-like_sf"/>
</dbReference>
<proteinExistence type="predicted"/>
<dbReference type="PIRSF" id="PIRSF006257">
    <property type="entry name" value="UCP006257"/>
    <property type="match status" value="1"/>
</dbReference>
<dbReference type="Pfam" id="PF04287">
    <property type="entry name" value="DUF446"/>
    <property type="match status" value="1"/>
</dbReference>
<evidence type="ECO:0000313" key="3">
    <source>
        <dbReference type="Proteomes" id="UP001258994"/>
    </source>
</evidence>
<dbReference type="InterPro" id="IPR023376">
    <property type="entry name" value="YqcC-like_dom"/>
</dbReference>
<evidence type="ECO:0000313" key="2">
    <source>
        <dbReference type="EMBL" id="WNC71009.1"/>
    </source>
</evidence>
<feature type="domain" description="YqcC-like" evidence="1">
    <location>
        <begin position="11"/>
        <end position="104"/>
    </location>
</feature>
<dbReference type="PANTHER" id="PTHR39586:SF1">
    <property type="entry name" value="CYTOPLASMIC PROTEIN"/>
    <property type="match status" value="1"/>
</dbReference>
<dbReference type="Gene3D" id="1.20.1440.40">
    <property type="entry name" value="YqcC-like"/>
    <property type="match status" value="1"/>
</dbReference>
<keyword evidence="3" id="KW-1185">Reference proteome</keyword>
<accession>A0ABY9TQA2</accession>
<gene>
    <name evidence="2" type="ORF">RGQ13_12830</name>
</gene>
<evidence type="ECO:0000259" key="1">
    <source>
        <dbReference type="Pfam" id="PF04287"/>
    </source>
</evidence>
<dbReference type="Proteomes" id="UP001258994">
    <property type="component" value="Chromosome"/>
</dbReference>
<dbReference type="RefSeq" id="WP_348390144.1">
    <property type="nucleotide sequence ID" value="NZ_CP134145.1"/>
</dbReference>
<dbReference type="EMBL" id="CP134145">
    <property type="protein sequence ID" value="WNC71009.1"/>
    <property type="molecule type" value="Genomic_DNA"/>
</dbReference>
<reference evidence="3" key="1">
    <citation type="submission" date="2023-09" db="EMBL/GenBank/DDBJ databases">
        <authorList>
            <person name="Zhang C."/>
        </authorList>
    </citation>
    <scope>NUCLEOTIDE SEQUENCE [LARGE SCALE GENOMIC DNA]</scope>
    <source>
        <strain evidence="3">SQ149</strain>
    </source>
</reference>
<name>A0ABY9TQA2_9GAMM</name>
<sequence>MTSKSAQLEIFLQTLTMQLKHVELWQVAKPSPQALSSTQPFCLNTLTFEQWLQFVFIEKLHTMIISNLPLPTQISVSPMGEEAFKNLGKDATDIINTLADIDELLSGEKGQPNYAN</sequence>
<dbReference type="PANTHER" id="PTHR39586">
    <property type="entry name" value="CYTOPLASMIC PROTEIN-RELATED"/>
    <property type="match status" value="1"/>
</dbReference>
<dbReference type="InterPro" id="IPR007384">
    <property type="entry name" value="UCP006257"/>
</dbReference>
<organism evidence="2 3">
    <name type="scientific">Thalassotalea psychrophila</name>
    <dbReference type="NCBI Taxonomy" id="3065647"/>
    <lineage>
        <taxon>Bacteria</taxon>
        <taxon>Pseudomonadati</taxon>
        <taxon>Pseudomonadota</taxon>
        <taxon>Gammaproteobacteria</taxon>
        <taxon>Alteromonadales</taxon>
        <taxon>Colwelliaceae</taxon>
        <taxon>Thalassotalea</taxon>
    </lineage>
</organism>
<protein>
    <submittedName>
        <fullName evidence="2">YqcC family protein</fullName>
    </submittedName>
</protein>
<dbReference type="SUPFAM" id="SSF158452">
    <property type="entry name" value="YqcC-like"/>
    <property type="match status" value="1"/>
</dbReference>